<sequence>MFLKVKSPVFIDHLTIQVDRPQKCLLKAVLKDDAGLVCSALETEVENDQQELDWNGLNDLPYGVYTLEVSRGADEMKMRLVKRV</sequence>
<dbReference type="Proteomes" id="UP000607559">
    <property type="component" value="Unassembled WGS sequence"/>
</dbReference>
<dbReference type="AlphaFoldDB" id="A0A8J2UEI0"/>
<evidence type="ECO:0000313" key="2">
    <source>
        <dbReference type="Proteomes" id="UP000607559"/>
    </source>
</evidence>
<dbReference type="RefSeq" id="WP_188933504.1">
    <property type="nucleotide sequence ID" value="NZ_BMJC01000003.1"/>
</dbReference>
<accession>A0A8J2UEI0</accession>
<organism evidence="1 2">
    <name type="scientific">Puia dinghuensis</name>
    <dbReference type="NCBI Taxonomy" id="1792502"/>
    <lineage>
        <taxon>Bacteria</taxon>
        <taxon>Pseudomonadati</taxon>
        <taxon>Bacteroidota</taxon>
        <taxon>Chitinophagia</taxon>
        <taxon>Chitinophagales</taxon>
        <taxon>Chitinophagaceae</taxon>
        <taxon>Puia</taxon>
    </lineage>
</organism>
<name>A0A8J2UEI0_9BACT</name>
<proteinExistence type="predicted"/>
<comment type="caution">
    <text evidence="1">The sequence shown here is derived from an EMBL/GenBank/DDBJ whole genome shotgun (WGS) entry which is preliminary data.</text>
</comment>
<gene>
    <name evidence="1" type="ORF">GCM10011511_32590</name>
</gene>
<keyword evidence="2" id="KW-1185">Reference proteome</keyword>
<protein>
    <submittedName>
        <fullName evidence="1">Uncharacterized protein</fullName>
    </submittedName>
</protein>
<evidence type="ECO:0000313" key="1">
    <source>
        <dbReference type="EMBL" id="GGB06611.1"/>
    </source>
</evidence>
<dbReference type="EMBL" id="BMJC01000003">
    <property type="protein sequence ID" value="GGB06611.1"/>
    <property type="molecule type" value="Genomic_DNA"/>
</dbReference>
<reference evidence="1" key="2">
    <citation type="submission" date="2020-09" db="EMBL/GenBank/DDBJ databases">
        <authorList>
            <person name="Sun Q."/>
            <person name="Zhou Y."/>
        </authorList>
    </citation>
    <scope>NUCLEOTIDE SEQUENCE</scope>
    <source>
        <strain evidence="1">CGMCC 1.15448</strain>
    </source>
</reference>
<reference evidence="1" key="1">
    <citation type="journal article" date="2014" name="Int. J. Syst. Evol. Microbiol.">
        <title>Complete genome sequence of Corynebacterium casei LMG S-19264T (=DSM 44701T), isolated from a smear-ripened cheese.</title>
        <authorList>
            <consortium name="US DOE Joint Genome Institute (JGI-PGF)"/>
            <person name="Walter F."/>
            <person name="Albersmeier A."/>
            <person name="Kalinowski J."/>
            <person name="Ruckert C."/>
        </authorList>
    </citation>
    <scope>NUCLEOTIDE SEQUENCE</scope>
    <source>
        <strain evidence="1">CGMCC 1.15448</strain>
    </source>
</reference>